<evidence type="ECO:0000313" key="2">
    <source>
        <dbReference type="Proteomes" id="UP001154282"/>
    </source>
</evidence>
<dbReference type="Proteomes" id="UP001154282">
    <property type="component" value="Unassembled WGS sequence"/>
</dbReference>
<sequence length="229" mass="24088">MLPATASSSRTPFVVAVAGLHDDHRRHVENYSGGFPSLGRLSKNQLMTSSSSVKPSSLSSRVVVRSGGVDPVAAATDAVAALPAGGISLPFDLPHDSQWQLWLLGAVASFAIPLVTGKLGPLGKLFDKFDAAVDTAQGVADMVDDVAEKVEEVVDDIGNSLPAGALRDALEYVENLADQTEKVAEYTADLLDKVEEVGDKVEEFAESTIANKPTSTTTEVVPEEVKAEI</sequence>
<comment type="caution">
    <text evidence="1">The sequence shown here is derived from an EMBL/GenBank/DDBJ whole genome shotgun (WGS) entry which is preliminary data.</text>
</comment>
<reference evidence="1" key="1">
    <citation type="submission" date="2022-08" db="EMBL/GenBank/DDBJ databases">
        <authorList>
            <person name="Gutierrez-Valencia J."/>
        </authorList>
    </citation>
    <scope>NUCLEOTIDE SEQUENCE</scope>
</reference>
<dbReference type="PANTHER" id="PTHR33735:SF14">
    <property type="entry name" value="PHAGE CAPSID SCAFFOLDING PROTEIN (GPO) SERINE PEPTIDASE"/>
    <property type="match status" value="1"/>
</dbReference>
<keyword evidence="2" id="KW-1185">Reference proteome</keyword>
<dbReference type="EMBL" id="CAMGYJ010000007">
    <property type="protein sequence ID" value="CAI0447893.1"/>
    <property type="molecule type" value="Genomic_DNA"/>
</dbReference>
<name>A0AAV0MM78_9ROSI</name>
<organism evidence="1 2">
    <name type="scientific">Linum tenue</name>
    <dbReference type="NCBI Taxonomy" id="586396"/>
    <lineage>
        <taxon>Eukaryota</taxon>
        <taxon>Viridiplantae</taxon>
        <taxon>Streptophyta</taxon>
        <taxon>Embryophyta</taxon>
        <taxon>Tracheophyta</taxon>
        <taxon>Spermatophyta</taxon>
        <taxon>Magnoliopsida</taxon>
        <taxon>eudicotyledons</taxon>
        <taxon>Gunneridae</taxon>
        <taxon>Pentapetalae</taxon>
        <taxon>rosids</taxon>
        <taxon>fabids</taxon>
        <taxon>Malpighiales</taxon>
        <taxon>Linaceae</taxon>
        <taxon>Linum</taxon>
    </lineage>
</organism>
<proteinExistence type="predicted"/>
<protein>
    <submittedName>
        <fullName evidence="1">Uncharacterized protein</fullName>
    </submittedName>
</protein>
<accession>A0AAV0MM78</accession>
<dbReference type="PANTHER" id="PTHR33735">
    <property type="entry name" value="EXPRESSED PROTEIN"/>
    <property type="match status" value="1"/>
</dbReference>
<gene>
    <name evidence="1" type="ORF">LITE_LOCUS29585</name>
</gene>
<dbReference type="AlphaFoldDB" id="A0AAV0MM78"/>
<evidence type="ECO:0000313" key="1">
    <source>
        <dbReference type="EMBL" id="CAI0447893.1"/>
    </source>
</evidence>